<feature type="compositionally biased region" description="Low complexity" evidence="7">
    <location>
        <begin position="44"/>
        <end position="57"/>
    </location>
</feature>
<feature type="region of interest" description="Disordered" evidence="7">
    <location>
        <begin position="30"/>
        <end position="57"/>
    </location>
</feature>
<evidence type="ECO:0000256" key="5">
    <source>
        <dbReference type="ARBA" id="ARBA00023242"/>
    </source>
</evidence>
<evidence type="ECO:0000256" key="1">
    <source>
        <dbReference type="ARBA" id="ARBA00004123"/>
    </source>
</evidence>
<feature type="region of interest" description="Disordered" evidence="7">
    <location>
        <begin position="104"/>
        <end position="123"/>
    </location>
</feature>
<organism evidence="8">
    <name type="scientific">Aegilops tauschii</name>
    <name type="common">Tausch's goatgrass</name>
    <name type="synonym">Aegilops squarrosa</name>
    <dbReference type="NCBI Taxonomy" id="37682"/>
    <lineage>
        <taxon>Eukaryota</taxon>
        <taxon>Viridiplantae</taxon>
        <taxon>Streptophyta</taxon>
        <taxon>Embryophyta</taxon>
        <taxon>Tracheophyta</taxon>
        <taxon>Spermatophyta</taxon>
        <taxon>Magnoliopsida</taxon>
        <taxon>Liliopsida</taxon>
        <taxon>Poales</taxon>
        <taxon>Poaceae</taxon>
        <taxon>BOP clade</taxon>
        <taxon>Pooideae</taxon>
        <taxon>Triticodae</taxon>
        <taxon>Triticeae</taxon>
        <taxon>Triticinae</taxon>
        <taxon>Aegilops</taxon>
    </lineage>
</organism>
<dbReference type="PANTHER" id="PTHR12945">
    <property type="entry name" value="TRANSLATION INITIATION FACTOR EIF3-RELATED"/>
    <property type="match status" value="1"/>
</dbReference>
<name>M8BSY3_AEGTA</name>
<evidence type="ECO:0000256" key="3">
    <source>
        <dbReference type="ARBA" id="ARBA00021704"/>
    </source>
</evidence>
<dbReference type="InterPro" id="IPR017423">
    <property type="entry name" value="TRM6"/>
</dbReference>
<keyword evidence="4" id="KW-0819">tRNA processing</keyword>
<proteinExistence type="inferred from homology"/>
<evidence type="ECO:0000256" key="7">
    <source>
        <dbReference type="SAM" id="MobiDB-lite"/>
    </source>
</evidence>
<feature type="compositionally biased region" description="Basic and acidic residues" evidence="7">
    <location>
        <begin position="105"/>
        <end position="123"/>
    </location>
</feature>
<sequence>MSKCAPLPPCARVCVCLCGPDSVRPRWLGSTTARSIRPPPQLPTPSSTAAPSSPATHDSSPLQVIFDFMVMYMLCMLNPSTTSVFFCTQGNLLFLRSLISKQRGKREGAMDKKPQDETRDNRSLVDNNTVQTLSSKDIEATKREGASGDAIVEALIANGSTFGNKTVFSQEKYKLKEQNKYAPKVLLRRPSTRSLWNLRPAVVLFEYSCIHCLLKKWCSEQEISSARIKVAVQNPFVRLVGLYVLAVHMVGGLVVGAVSEHLGGICAVETAIHLCGHWISKQRGGREGAMDKKATKMKMLSSAAAFVEGGVQDTFDDACNICLEAFCDNEPSGSDLSLADVMVIGDGNLLIWWLAASMISISSASLSGEDHAFLSLQFPLKFFDHLIRNLE</sequence>
<comment type="subcellular location">
    <subcellularLocation>
        <location evidence="1">Nucleus</location>
    </subcellularLocation>
</comment>
<dbReference type="GO" id="GO:0031515">
    <property type="term" value="C:tRNA (m1A) methyltransferase complex"/>
    <property type="evidence" value="ECO:0007669"/>
    <property type="project" value="InterPro"/>
</dbReference>
<reference evidence="8" key="1">
    <citation type="submission" date="2015-06" db="UniProtKB">
        <authorList>
            <consortium name="EnsemblPlants"/>
        </authorList>
    </citation>
    <scope>IDENTIFICATION</scope>
</reference>
<keyword evidence="5" id="KW-0539">Nucleus</keyword>
<comment type="similarity">
    <text evidence="2">Belongs to the TRM6/GCD10 family.</text>
</comment>
<evidence type="ECO:0000256" key="6">
    <source>
        <dbReference type="ARBA" id="ARBA00032319"/>
    </source>
</evidence>
<dbReference type="GO" id="GO:0005634">
    <property type="term" value="C:nucleus"/>
    <property type="evidence" value="ECO:0007669"/>
    <property type="project" value="UniProtKB-SubCell"/>
</dbReference>
<evidence type="ECO:0000256" key="2">
    <source>
        <dbReference type="ARBA" id="ARBA00008320"/>
    </source>
</evidence>
<dbReference type="Pfam" id="PF04189">
    <property type="entry name" value="Gcd10p"/>
    <property type="match status" value="1"/>
</dbReference>
<dbReference type="AlphaFoldDB" id="M8BSY3"/>
<protein>
    <recommendedName>
        <fullName evidence="3">tRNA (adenine(58)-N(1))-methyltransferase non-catalytic subunit TRM6</fullName>
    </recommendedName>
    <alternativeName>
        <fullName evidence="6">tRNA(m1A58)-methyltransferase subunit TRM6</fullName>
    </alternativeName>
</protein>
<dbReference type="GO" id="GO:0030488">
    <property type="term" value="P:tRNA methylation"/>
    <property type="evidence" value="ECO:0007669"/>
    <property type="project" value="InterPro"/>
</dbReference>
<evidence type="ECO:0000256" key="4">
    <source>
        <dbReference type="ARBA" id="ARBA00022694"/>
    </source>
</evidence>
<dbReference type="EnsemblPlants" id="EMT06057">
    <property type="protein sequence ID" value="EMT06057"/>
    <property type="gene ID" value="F775_24616"/>
</dbReference>
<evidence type="ECO:0000313" key="8">
    <source>
        <dbReference type="EnsemblPlants" id="EMT06057"/>
    </source>
</evidence>
<accession>M8BSY3</accession>
<dbReference type="PANTHER" id="PTHR12945:SF0">
    <property type="entry name" value="TRNA (ADENINE(58)-N(1))-METHYLTRANSFERASE NON-CATALYTIC SUBUNIT TRM6"/>
    <property type="match status" value="1"/>
</dbReference>